<evidence type="ECO:0000313" key="7">
    <source>
        <dbReference type="EMBL" id="KAE8654395.1"/>
    </source>
</evidence>
<accession>A0A6A2WE97</accession>
<dbReference type="EMBL" id="VEPZ02001787">
    <property type="protein sequence ID" value="KAE8654395.1"/>
    <property type="molecule type" value="Genomic_DNA"/>
</dbReference>
<dbReference type="Proteomes" id="UP000436088">
    <property type="component" value="Unassembled WGS sequence"/>
</dbReference>
<keyword evidence="2" id="KW-0677">Repeat</keyword>
<evidence type="ECO:0000256" key="1">
    <source>
        <dbReference type="ARBA" id="ARBA00022723"/>
    </source>
</evidence>
<dbReference type="PANTHER" id="PTHR32410">
    <property type="entry name" value="CYSTEINE/HISTIDINE-RICH C1 DOMAIN FAMILY PROTEIN"/>
    <property type="match status" value="1"/>
</dbReference>
<dbReference type="InterPro" id="IPR004146">
    <property type="entry name" value="DC1"/>
</dbReference>
<comment type="caution">
    <text evidence="7">The sequence shown here is derived from an EMBL/GenBank/DDBJ whole genome shotgun (WGS) entry which is preliminary data.</text>
</comment>
<evidence type="ECO:0000313" key="8">
    <source>
        <dbReference type="Proteomes" id="UP000436088"/>
    </source>
</evidence>
<reference evidence="7" key="1">
    <citation type="submission" date="2019-09" db="EMBL/GenBank/DDBJ databases">
        <title>Draft genome information of white flower Hibiscus syriacus.</title>
        <authorList>
            <person name="Kim Y.-M."/>
        </authorList>
    </citation>
    <scope>NUCLEOTIDE SEQUENCE [LARGE SCALE GENOMIC DNA]</scope>
    <source>
        <strain evidence="7">YM2019G1</strain>
    </source>
</reference>
<dbReference type="PROSITE" id="PS50016">
    <property type="entry name" value="ZF_PHD_2"/>
    <property type="match status" value="1"/>
</dbReference>
<proteinExistence type="predicted"/>
<dbReference type="SMART" id="SM00249">
    <property type="entry name" value="PHD"/>
    <property type="match status" value="4"/>
</dbReference>
<evidence type="ECO:0000256" key="3">
    <source>
        <dbReference type="ARBA" id="ARBA00022771"/>
    </source>
</evidence>
<evidence type="ECO:0000259" key="6">
    <source>
        <dbReference type="PROSITE" id="PS50016"/>
    </source>
</evidence>
<dbReference type="InterPro" id="IPR001965">
    <property type="entry name" value="Znf_PHD"/>
</dbReference>
<organism evidence="7 8">
    <name type="scientific">Hibiscus syriacus</name>
    <name type="common">Rose of Sharon</name>
    <dbReference type="NCBI Taxonomy" id="106335"/>
    <lineage>
        <taxon>Eukaryota</taxon>
        <taxon>Viridiplantae</taxon>
        <taxon>Streptophyta</taxon>
        <taxon>Embryophyta</taxon>
        <taxon>Tracheophyta</taxon>
        <taxon>Spermatophyta</taxon>
        <taxon>Magnoliopsida</taxon>
        <taxon>eudicotyledons</taxon>
        <taxon>Gunneridae</taxon>
        <taxon>Pentapetalae</taxon>
        <taxon>rosids</taxon>
        <taxon>malvids</taxon>
        <taxon>Malvales</taxon>
        <taxon>Malvaceae</taxon>
        <taxon>Malvoideae</taxon>
        <taxon>Hibiscus</taxon>
    </lineage>
</organism>
<dbReference type="GO" id="GO:0008270">
    <property type="term" value="F:zinc ion binding"/>
    <property type="evidence" value="ECO:0007669"/>
    <property type="project" value="UniProtKB-KW"/>
</dbReference>
<evidence type="ECO:0000256" key="2">
    <source>
        <dbReference type="ARBA" id="ARBA00022737"/>
    </source>
</evidence>
<keyword evidence="4" id="KW-0862">Zinc</keyword>
<name>A0A6A2WE97_HIBSY</name>
<evidence type="ECO:0000256" key="5">
    <source>
        <dbReference type="PROSITE-ProRule" id="PRU00146"/>
    </source>
</evidence>
<feature type="domain" description="PHD-type" evidence="6">
    <location>
        <begin position="586"/>
        <end position="654"/>
    </location>
</feature>
<gene>
    <name evidence="7" type="ORF">F3Y22_tig00117048pilonHSYRG00178</name>
</gene>
<evidence type="ECO:0000256" key="4">
    <source>
        <dbReference type="ARBA" id="ARBA00022833"/>
    </source>
</evidence>
<protein>
    <submittedName>
        <fullName evidence="7">Pentatricopeptide repeat superfamily protein</fullName>
    </submittedName>
</protein>
<keyword evidence="1" id="KW-0479">Metal-binding</keyword>
<dbReference type="SUPFAM" id="SSF57889">
    <property type="entry name" value="Cysteine-rich domain"/>
    <property type="match status" value="7"/>
</dbReference>
<keyword evidence="3 5" id="KW-0863">Zinc-finger</keyword>
<dbReference type="PANTHER" id="PTHR32410:SF163">
    <property type="entry name" value="DC1 DOMAIN-CONTAINING PROTEIN"/>
    <property type="match status" value="1"/>
</dbReference>
<dbReference type="InterPro" id="IPR019787">
    <property type="entry name" value="Znf_PHD-finger"/>
</dbReference>
<dbReference type="InterPro" id="IPR053192">
    <property type="entry name" value="Vacuole_Formation_Reg"/>
</dbReference>
<keyword evidence="8" id="KW-1185">Reference proteome</keyword>
<dbReference type="InterPro" id="IPR046349">
    <property type="entry name" value="C1-like_sf"/>
</dbReference>
<dbReference type="Pfam" id="PF03107">
    <property type="entry name" value="C1_2"/>
    <property type="match status" value="6"/>
</dbReference>
<dbReference type="AlphaFoldDB" id="A0A6A2WE97"/>
<sequence>MKGEDMEIHHFSHHHPLVFMQDQGFASEAASCFGCGRSLEGSSYGCTECRHFLHKECAELALAPEIDHHFHSQHHSTLLPGFPYRGGFCDFCYSGSAGFVYHCASCRFDLHVNCALLQSSIAANVPSYLHQHPLFFLENHNKEIKRDCSGCTKPLSGPIYHCGDCSSKFFNLHKECAELPLEIKHSYDPKHPLTLLPIPPTHHHDCSCYLCKIQWEGFVYSCSICKLELTLDDVITPPKITTASHKHPWKLLLRQMSFICDFCGIAGDHNPYLCTKCNLVVHKKCISMPRSIMITRHHHIISHSYSLPQNEVGYWICRICYEDVDTRYGSYYCSASDCNYIAHVYCAPNKAIWDGTIFLEDNDESCNVTQHTSSNLIIEVVEQTCIGEQMVATGIKHEYHDHNLRLTFSGDIEDDSQCDGCMRPIATHFYSCHQCKFFLHKDCAELPRVKRHPFHKHVLTLTNSSLSPVDGYSICYGCSRPYNGFSYRCYNEEGKSHFNWDIRCISLSDTLEHPCHEHSLFLAHNFPTKCSGCHSEISRDCIAYRCMKRCDFTLDIRCVALPLTTWYKYDRHPLTLTYSDDSSPSQHYCDLCENERNPDDWFYYCADCDNSLHSICTLGHPQFMKLGSEVKSARHPHPLTVVKNIWNCPPCKVCGNLCNGTTLECKESECNFTIHWWCRLQ</sequence>